<sequence length="1029" mass="113287">MTRYRSTVASKTWRPLALLLSVALIVRSSKAFAPLNHHGRASLSATNSIGSLSTKDAPDVKAEDGTKELSYSAILKVVDERHYKESVESCPYLPAESVSQEVVDRSEVSKPSIYQSPFSPVLPVDTVNALRSAAQRFFNAESAETLGQKVANLENILSSFPSDQSDAESQLKTELGEALLQRIYPLVRSAWSNDDAFTFKNDVNVKLEGVENYDDENKSVDPLQKPQLCVASATIFAGGGYSGAKVAMTTLERDAGLFVVHIDLGNDQQGTPVAGDVSSTCENSVKGAIYLESLVGESSRITDSIVGPLSPGQIVVHKSEERTAAIIAPSNLRDLDDETQSLDSLLRRQLLKTAESTRHYALRLVLTTRRSLEEGKKHASPDVELSYPEAPPAERAYRLRSFARVRDDKVRYLTLAGLIDTDDHETHLWLGFDYLSRIDNLDYQVDTKQRLSDVNKAVFHLERAAALSPNDPRVYFQLATALGAKMECEKTLSLEGGNMVGASDSESLDQLAHLVGILEKSAILESAAVKLGINGIQDLASCLNAVAETRCKMGDFRNALNVIDQWAECGSIRSALAIEDMSISTKKETPHYEWISSEETGRKVAVKTVGERPVFDDNDIRLLVSAADRRFAQANGKQLSRYTMQYVGNSEVHLDDLCANDPVLKERIDHILRNKVYPLIRAAFSEDHENGAETPAGSLCVYDSIFVRYNGDEAKFAGLAGASQPLHQDGGIYSVNIALNSHKDDSENGFTGGGTFFEGLTDDEKISCIQRPVSPGHAILHHTTARHAGAPTTGGIRDILVIFLTARHPQDRSKSENTYRIERPMRLQTIAKQLPREKLIPCLKLARENDPTNSEMSYWLGVHLLQGDPSDESDDRWKEICRGVENLECATKLSPTDARAHYHLGMAISTRHKYAMRTRRAHLLPPAADAAASLISAFESAIRLEKKCERAGCKNGINLAAAYLSLGDFMARLKNYSKALEYLRHVESAIRATGDLEESWAASMLEEVSAMTDFCRAELRNKEDPSLVT</sequence>
<keyword evidence="3" id="KW-1185">Reference proteome</keyword>
<name>A0ABD3P274_9STRA</name>
<dbReference type="SUPFAM" id="SSF51197">
    <property type="entry name" value="Clavaminate synthase-like"/>
    <property type="match status" value="1"/>
</dbReference>
<proteinExistence type="predicted"/>
<dbReference type="EMBL" id="JABMIG020000312">
    <property type="protein sequence ID" value="KAL3781591.1"/>
    <property type="molecule type" value="Genomic_DNA"/>
</dbReference>
<reference evidence="2 3" key="1">
    <citation type="journal article" date="2020" name="G3 (Bethesda)">
        <title>Improved Reference Genome for Cyclotella cryptica CCMP332, a Model for Cell Wall Morphogenesis, Salinity Adaptation, and Lipid Production in Diatoms (Bacillariophyta).</title>
        <authorList>
            <person name="Roberts W.R."/>
            <person name="Downey K.M."/>
            <person name="Ruck E.C."/>
            <person name="Traller J.C."/>
            <person name="Alverson A.J."/>
        </authorList>
    </citation>
    <scope>NUCLEOTIDE SEQUENCE [LARGE SCALE GENOMIC DNA]</scope>
    <source>
        <strain evidence="2 3">CCMP332</strain>
    </source>
</reference>
<feature type="signal peptide" evidence="1">
    <location>
        <begin position="1"/>
        <end position="31"/>
    </location>
</feature>
<keyword evidence="1" id="KW-0732">Signal</keyword>
<dbReference type="Proteomes" id="UP001516023">
    <property type="component" value="Unassembled WGS sequence"/>
</dbReference>
<organism evidence="2 3">
    <name type="scientific">Cyclotella cryptica</name>
    <dbReference type="NCBI Taxonomy" id="29204"/>
    <lineage>
        <taxon>Eukaryota</taxon>
        <taxon>Sar</taxon>
        <taxon>Stramenopiles</taxon>
        <taxon>Ochrophyta</taxon>
        <taxon>Bacillariophyta</taxon>
        <taxon>Coscinodiscophyceae</taxon>
        <taxon>Thalassiosirophycidae</taxon>
        <taxon>Stephanodiscales</taxon>
        <taxon>Stephanodiscaceae</taxon>
        <taxon>Cyclotella</taxon>
    </lineage>
</organism>
<dbReference type="InterPro" id="IPR011990">
    <property type="entry name" value="TPR-like_helical_dom_sf"/>
</dbReference>
<evidence type="ECO:0000313" key="2">
    <source>
        <dbReference type="EMBL" id="KAL3781591.1"/>
    </source>
</evidence>
<evidence type="ECO:0008006" key="4">
    <source>
        <dbReference type="Google" id="ProtNLM"/>
    </source>
</evidence>
<dbReference type="AlphaFoldDB" id="A0ABD3P274"/>
<accession>A0ABD3P274</accession>
<protein>
    <recommendedName>
        <fullName evidence="4">Fe2OG dioxygenase domain-containing protein</fullName>
    </recommendedName>
</protein>
<gene>
    <name evidence="2" type="ORF">HJC23_007111</name>
</gene>
<dbReference type="Gene3D" id="1.25.40.10">
    <property type="entry name" value="Tetratricopeptide repeat domain"/>
    <property type="match status" value="2"/>
</dbReference>
<evidence type="ECO:0000256" key="1">
    <source>
        <dbReference type="SAM" id="SignalP"/>
    </source>
</evidence>
<dbReference type="SUPFAM" id="SSF48452">
    <property type="entry name" value="TPR-like"/>
    <property type="match status" value="1"/>
</dbReference>
<feature type="chain" id="PRO_5044740922" description="Fe2OG dioxygenase domain-containing protein" evidence="1">
    <location>
        <begin position="32"/>
        <end position="1029"/>
    </location>
</feature>
<evidence type="ECO:0000313" key="3">
    <source>
        <dbReference type="Proteomes" id="UP001516023"/>
    </source>
</evidence>
<comment type="caution">
    <text evidence="2">The sequence shown here is derived from an EMBL/GenBank/DDBJ whole genome shotgun (WGS) entry which is preliminary data.</text>
</comment>